<dbReference type="SMART" id="SM00091">
    <property type="entry name" value="PAS"/>
    <property type="match status" value="2"/>
</dbReference>
<evidence type="ECO:0000256" key="1">
    <source>
        <dbReference type="ARBA" id="ARBA00022543"/>
    </source>
</evidence>
<dbReference type="PANTHER" id="PTHR47429">
    <property type="entry name" value="PROTEIN TWIN LOV 1"/>
    <property type="match status" value="1"/>
</dbReference>
<dbReference type="InterPro" id="IPR000700">
    <property type="entry name" value="PAS-assoc_C"/>
</dbReference>
<dbReference type="InterPro" id="IPR000014">
    <property type="entry name" value="PAS"/>
</dbReference>
<feature type="domain" description="PAC" evidence="8">
    <location>
        <begin position="333"/>
        <end position="387"/>
    </location>
</feature>
<dbReference type="SUPFAM" id="SSF55785">
    <property type="entry name" value="PYP-like sensor domain (PAS domain)"/>
    <property type="match status" value="2"/>
</dbReference>
<dbReference type="CDD" id="cd00130">
    <property type="entry name" value="PAS"/>
    <property type="match status" value="2"/>
</dbReference>
<dbReference type="InterPro" id="IPR035965">
    <property type="entry name" value="PAS-like_dom_sf"/>
</dbReference>
<keyword evidence="2" id="KW-0716">Sensory transduction</keyword>
<dbReference type="NCBIfam" id="TIGR00229">
    <property type="entry name" value="sensory_box"/>
    <property type="match status" value="2"/>
</dbReference>
<dbReference type="SMART" id="SM00086">
    <property type="entry name" value="PAC"/>
    <property type="match status" value="2"/>
</dbReference>
<name>A0A126X2X4_COLSC</name>
<organism evidence="9">
    <name type="scientific">Coleochaete scutata</name>
    <dbReference type="NCBI Taxonomy" id="3125"/>
    <lineage>
        <taxon>Eukaryota</taxon>
        <taxon>Viridiplantae</taxon>
        <taxon>Streptophyta</taxon>
        <taxon>Coleochaetophyceae</taxon>
        <taxon>Coleochaetales</taxon>
        <taxon>Coleochaetaceae</taxon>
        <taxon>Coleochaete</taxon>
    </lineage>
</organism>
<evidence type="ECO:0000256" key="5">
    <source>
        <dbReference type="ARBA" id="ARBA00022991"/>
    </source>
</evidence>
<proteinExistence type="evidence at transcript level"/>
<dbReference type="InterPro" id="IPR001610">
    <property type="entry name" value="PAC"/>
</dbReference>
<dbReference type="EMBL" id="KU701422">
    <property type="protein sequence ID" value="AML79031.1"/>
    <property type="molecule type" value="mRNA"/>
</dbReference>
<dbReference type="Gene3D" id="3.30.450.20">
    <property type="entry name" value="PAS domain"/>
    <property type="match status" value="2"/>
</dbReference>
<evidence type="ECO:0000256" key="6">
    <source>
        <dbReference type="ARBA" id="ARBA00023170"/>
    </source>
</evidence>
<feature type="domain" description="PAS" evidence="7">
    <location>
        <begin position="36"/>
        <end position="109"/>
    </location>
</feature>
<evidence type="ECO:0000313" key="9">
    <source>
        <dbReference type="EMBL" id="AML79031.1"/>
    </source>
</evidence>
<protein>
    <submittedName>
        <fullName evidence="9">Putative LOV domain-containing protein</fullName>
    </submittedName>
</protein>
<dbReference type="Pfam" id="PF13426">
    <property type="entry name" value="PAS_9"/>
    <property type="match status" value="2"/>
</dbReference>
<keyword evidence="4" id="KW-0288">FMN</keyword>
<sequence>MNTVEGLETTETVVKKIHTKAARVAERAEKSLALPYDEHVSDALEKHEYNFVLTDPKLPDHPIVFASEGFCKMTGYTNMEVIGRNCRFLQGPETDRQTVMEIRDAIREERACQVQILNYTKQGKPFWNLFHMAPVYCRKTGRVIHYVGVQTPVSSAFVVSSAASTPTRLSVVDEAAPTEPLPSGGEGTGFIARGGVDASDRRGEVGVTYATVQPSAECRQRVLEAVDSVVSELTEASHGKVCCTRSAELETNKAIPGTVCSSMLLSLTKIQQSFVLADPQQPDMPIIHASDVFCALTGYLPEEVVGKNCRFLQGPDTDQESVQKLRDAIKEEKPCTVRLLNYRKDGTRFWNSLHIAPVRDSKGKVIYFVGVQLDVTAASEGTCEKGVSPRLQQMGAVGAVRVAVRSLQGAGLRRVVTPPEVVS</sequence>
<evidence type="ECO:0000259" key="7">
    <source>
        <dbReference type="PROSITE" id="PS50112"/>
    </source>
</evidence>
<feature type="domain" description="PAS" evidence="7">
    <location>
        <begin position="286"/>
        <end position="332"/>
    </location>
</feature>
<dbReference type="AlphaFoldDB" id="A0A126X2X4"/>
<evidence type="ECO:0000259" key="8">
    <source>
        <dbReference type="PROSITE" id="PS50113"/>
    </source>
</evidence>
<keyword evidence="1" id="KW-0600">Photoreceptor protein</keyword>
<accession>A0A126X2X4</accession>
<dbReference type="PROSITE" id="PS50112">
    <property type="entry name" value="PAS"/>
    <property type="match status" value="2"/>
</dbReference>
<keyword evidence="6" id="KW-0675">Receptor</keyword>
<dbReference type="PANTHER" id="PTHR47429:SF2">
    <property type="entry name" value="PROTEIN TWIN LOV 1"/>
    <property type="match status" value="1"/>
</dbReference>
<reference evidence="9" key="1">
    <citation type="journal article" date="2016" name="Proc. Natl. Acad. Sci. U.S.A.">
        <title>Functional and topological diversity of LOV domain photoreceptors.</title>
        <authorList>
            <person name="Glantz S.T."/>
            <person name="Carpenter E.J."/>
            <person name="Melkonian M."/>
            <person name="Gardner K.H."/>
            <person name="Boyden E.S."/>
            <person name="Wong G.K."/>
            <person name="Chow B.Y."/>
        </authorList>
    </citation>
    <scope>NUCLEOTIDE SEQUENCE</scope>
    <source>
        <strain evidence="9">VQBJ_2006287</strain>
    </source>
</reference>
<dbReference type="GO" id="GO:0009881">
    <property type="term" value="F:photoreceptor activity"/>
    <property type="evidence" value="ECO:0007669"/>
    <property type="project" value="UniProtKB-KW"/>
</dbReference>
<evidence type="ECO:0000256" key="2">
    <source>
        <dbReference type="ARBA" id="ARBA00022606"/>
    </source>
</evidence>
<keyword evidence="5" id="KW-0157">Chromophore</keyword>
<dbReference type="GO" id="GO:0009637">
    <property type="term" value="P:response to blue light"/>
    <property type="evidence" value="ECO:0007669"/>
    <property type="project" value="UniProtKB-ARBA"/>
</dbReference>
<evidence type="ECO:0000256" key="3">
    <source>
        <dbReference type="ARBA" id="ARBA00022630"/>
    </source>
</evidence>
<dbReference type="PROSITE" id="PS50113">
    <property type="entry name" value="PAC"/>
    <property type="match status" value="1"/>
</dbReference>
<dbReference type="GO" id="GO:0005634">
    <property type="term" value="C:nucleus"/>
    <property type="evidence" value="ECO:0007669"/>
    <property type="project" value="TreeGrafter"/>
</dbReference>
<evidence type="ECO:0000256" key="4">
    <source>
        <dbReference type="ARBA" id="ARBA00022643"/>
    </source>
</evidence>
<keyword evidence="3" id="KW-0285">Flavoprotein</keyword>